<keyword evidence="1 4" id="KW-0489">Methyltransferase</keyword>
<dbReference type="InterPro" id="IPR007848">
    <property type="entry name" value="Small_mtfrase_dom"/>
</dbReference>
<dbReference type="AlphaFoldDB" id="A0A934K4I4"/>
<dbReference type="CDD" id="cd02440">
    <property type="entry name" value="AdoMet_MTases"/>
    <property type="match status" value="1"/>
</dbReference>
<reference evidence="4" key="1">
    <citation type="submission" date="2020-10" db="EMBL/GenBank/DDBJ databases">
        <title>Ca. Dormibacterota MAGs.</title>
        <authorList>
            <person name="Montgomery K."/>
        </authorList>
    </citation>
    <scope>NUCLEOTIDE SEQUENCE [LARGE SCALE GENOMIC DNA]</scope>
    <source>
        <strain evidence="4">SC8812_S17_10</strain>
    </source>
</reference>
<keyword evidence="2" id="KW-0808">Transferase</keyword>
<evidence type="ECO:0000313" key="5">
    <source>
        <dbReference type="Proteomes" id="UP000612893"/>
    </source>
</evidence>
<protein>
    <submittedName>
        <fullName evidence="4">Methyltransferase</fullName>
    </submittedName>
</protein>
<gene>
    <name evidence="4" type="ORF">JF922_09395</name>
</gene>
<sequence>MTTTVPSGDPYYKKTIALRVYGRTLELDVAHDLFSGHDIDAGTRLLLRSLATQEHEHRSSVVDLGCGYGPLGLGLKVLVPNRSLDLVDRDSLAIAYSRRNAERNGMPDARAYASLGWNDVRGDGFDLAVCNIPAKAGERAIRHFLLDVRQYLAPSGLVAIVVVARLDDMVRGLLTESAEVEVLFSKRVAGYSVYHYGFTAAGLPKSEAPEDPLGVFERGTIETDFRGLQYKLRTAYSLPEFDTLGYETELIAERLLALRRPPRHLLVFNPGQGHLPVLVWKHLEPERVTLAGRDLLALRYSRANTAANGCPSERLKLLHEVRVEPADTEDVDLALAVLRERQPAAVSEFEIRALAQGLRPRARLLVGGSSTAITRLESAFARDRVVRIVGRKRNKGHSVLEMVA</sequence>
<dbReference type="Proteomes" id="UP000612893">
    <property type="component" value="Unassembled WGS sequence"/>
</dbReference>
<evidence type="ECO:0000313" key="4">
    <source>
        <dbReference type="EMBL" id="MBJ7598285.1"/>
    </source>
</evidence>
<dbReference type="InterPro" id="IPR046977">
    <property type="entry name" value="RsmC/RlmG"/>
</dbReference>
<evidence type="ECO:0000256" key="1">
    <source>
        <dbReference type="ARBA" id="ARBA00022603"/>
    </source>
</evidence>
<evidence type="ECO:0000259" key="3">
    <source>
        <dbReference type="Pfam" id="PF05175"/>
    </source>
</evidence>
<comment type="caution">
    <text evidence="4">The sequence shown here is derived from an EMBL/GenBank/DDBJ whole genome shotgun (WGS) entry which is preliminary data.</text>
</comment>
<evidence type="ECO:0000256" key="2">
    <source>
        <dbReference type="ARBA" id="ARBA00022679"/>
    </source>
</evidence>
<dbReference type="SUPFAM" id="SSF53335">
    <property type="entry name" value="S-adenosyl-L-methionine-dependent methyltransferases"/>
    <property type="match status" value="1"/>
</dbReference>
<accession>A0A934K4I4</accession>
<dbReference type="Pfam" id="PF05175">
    <property type="entry name" value="MTS"/>
    <property type="match status" value="1"/>
</dbReference>
<organism evidence="4 5">
    <name type="scientific">Candidatus Nephthysia bennettiae</name>
    <dbReference type="NCBI Taxonomy" id="3127016"/>
    <lineage>
        <taxon>Bacteria</taxon>
        <taxon>Bacillati</taxon>
        <taxon>Candidatus Dormiibacterota</taxon>
        <taxon>Candidatus Dormibacteria</taxon>
        <taxon>Candidatus Dormibacterales</taxon>
        <taxon>Candidatus Dormibacteraceae</taxon>
        <taxon>Candidatus Nephthysia</taxon>
    </lineage>
</organism>
<proteinExistence type="predicted"/>
<keyword evidence="5" id="KW-1185">Reference proteome</keyword>
<dbReference type="PANTHER" id="PTHR47816">
    <property type="entry name" value="RIBOSOMAL RNA SMALL SUBUNIT METHYLTRANSFERASE C"/>
    <property type="match status" value="1"/>
</dbReference>
<dbReference type="GO" id="GO:0032259">
    <property type="term" value="P:methylation"/>
    <property type="evidence" value="ECO:0007669"/>
    <property type="project" value="UniProtKB-KW"/>
</dbReference>
<dbReference type="PANTHER" id="PTHR47816:SF4">
    <property type="entry name" value="RIBOSOMAL RNA SMALL SUBUNIT METHYLTRANSFERASE C"/>
    <property type="match status" value="1"/>
</dbReference>
<dbReference type="EMBL" id="JAEKNR010000101">
    <property type="protein sequence ID" value="MBJ7598285.1"/>
    <property type="molecule type" value="Genomic_DNA"/>
</dbReference>
<dbReference type="RefSeq" id="WP_338201160.1">
    <property type="nucleotide sequence ID" value="NZ_JAEKNR010000101.1"/>
</dbReference>
<name>A0A934K4I4_9BACT</name>
<dbReference type="Gene3D" id="3.40.50.150">
    <property type="entry name" value="Vaccinia Virus protein VP39"/>
    <property type="match status" value="1"/>
</dbReference>
<dbReference type="InterPro" id="IPR029063">
    <property type="entry name" value="SAM-dependent_MTases_sf"/>
</dbReference>
<dbReference type="GO" id="GO:0008757">
    <property type="term" value="F:S-adenosylmethionine-dependent methyltransferase activity"/>
    <property type="evidence" value="ECO:0007669"/>
    <property type="project" value="InterPro"/>
</dbReference>
<feature type="domain" description="Methyltransferase small" evidence="3">
    <location>
        <begin position="30"/>
        <end position="182"/>
    </location>
</feature>